<dbReference type="Gene3D" id="3.30.70.360">
    <property type="match status" value="1"/>
</dbReference>
<dbReference type="InterPro" id="IPR052030">
    <property type="entry name" value="Peptidase_M20/M20A_hydrolases"/>
</dbReference>
<dbReference type="Proteomes" id="UP000649604">
    <property type="component" value="Unassembled WGS sequence"/>
</dbReference>
<proteinExistence type="inferred from homology"/>
<dbReference type="PANTHER" id="PTHR30575">
    <property type="entry name" value="PEPTIDASE M20"/>
    <property type="match status" value="1"/>
</dbReference>
<dbReference type="GO" id="GO:0005737">
    <property type="term" value="C:cytoplasm"/>
    <property type="evidence" value="ECO:0007669"/>
    <property type="project" value="TreeGrafter"/>
</dbReference>
<dbReference type="InterPro" id="IPR002933">
    <property type="entry name" value="Peptidase_M20"/>
</dbReference>
<dbReference type="InterPro" id="IPR036264">
    <property type="entry name" value="Bact_exopeptidase_dim_dom"/>
</dbReference>
<protein>
    <recommendedName>
        <fullName evidence="1">Peptidase M20 domain-containing protein 2</fullName>
    </recommendedName>
</protein>
<feature type="domain" description="Peptidase M20 dimerisation" evidence="2">
    <location>
        <begin position="200"/>
        <end position="296"/>
    </location>
</feature>
<dbReference type="InterPro" id="IPR017439">
    <property type="entry name" value="Amidohydrolase"/>
</dbReference>
<comment type="caution">
    <text evidence="3">The sequence shown here is derived from an EMBL/GenBank/DDBJ whole genome shotgun (WGS) entry which is preliminary data.</text>
</comment>
<dbReference type="SUPFAM" id="SSF55031">
    <property type="entry name" value="Bacterial exopeptidase dimerisation domain"/>
    <property type="match status" value="1"/>
</dbReference>
<dbReference type="PANTHER" id="PTHR30575:SF3">
    <property type="entry name" value="PEPTIDASE M20 DIMERISATION DOMAIN-CONTAINING PROTEIN"/>
    <property type="match status" value="1"/>
</dbReference>
<reference evidence="3" key="1">
    <citation type="submission" date="2019-11" db="EMBL/GenBank/DDBJ databases">
        <title>Microbial mats filling the niche in hypersaline microbial mats.</title>
        <authorList>
            <person name="Wong H.L."/>
            <person name="Macleod F.I."/>
            <person name="White R.A. III"/>
            <person name="Burns B.P."/>
        </authorList>
    </citation>
    <scope>NUCLEOTIDE SEQUENCE</scope>
    <source>
        <strain evidence="3">Rbin_158</strain>
    </source>
</reference>
<dbReference type="NCBIfam" id="TIGR01891">
    <property type="entry name" value="amidohydrolases"/>
    <property type="match status" value="1"/>
</dbReference>
<accession>A0A9D5Q3T6</accession>
<comment type="similarity">
    <text evidence="1">Belongs to the peptidase M20A family.</text>
</comment>
<evidence type="ECO:0000313" key="4">
    <source>
        <dbReference type="Proteomes" id="UP000649604"/>
    </source>
</evidence>
<evidence type="ECO:0000259" key="2">
    <source>
        <dbReference type="Pfam" id="PF07687"/>
    </source>
</evidence>
<evidence type="ECO:0000313" key="3">
    <source>
        <dbReference type="EMBL" id="MBD3322979.1"/>
    </source>
</evidence>
<dbReference type="GO" id="GO:0016805">
    <property type="term" value="F:dipeptidase activity"/>
    <property type="evidence" value="ECO:0007669"/>
    <property type="project" value="InterPro"/>
</dbReference>
<name>A0A9D5Q3T6_9BACT</name>
<evidence type="ECO:0000256" key="1">
    <source>
        <dbReference type="PIRNR" id="PIRNR037226"/>
    </source>
</evidence>
<dbReference type="Pfam" id="PF07687">
    <property type="entry name" value="M20_dimer"/>
    <property type="match status" value="1"/>
</dbReference>
<organism evidence="3 4">
    <name type="scientific">candidate division KSB3 bacterium</name>
    <dbReference type="NCBI Taxonomy" id="2044937"/>
    <lineage>
        <taxon>Bacteria</taxon>
        <taxon>candidate division KSB3</taxon>
    </lineage>
</organism>
<dbReference type="GO" id="GO:0071713">
    <property type="term" value="F:para-aminobenzoyl-glutamate hydrolase activity"/>
    <property type="evidence" value="ECO:0007669"/>
    <property type="project" value="TreeGrafter"/>
</dbReference>
<sequence length="442" mass="48270">MTTEELKRKAGEAIDQNRQTIIDTAQAIWREPEEGYCEYKTAQKIEEVFRSMEIPYQKGLAVTGVKGLLQGEQEGPTVCVMGELDAVCNPDHPEADAETGMVHACGHFTQLAWLIGATFGVKAVINALAGRVALFAVPAEEYLNLELRQRLKDEGKIKYFGGKQELVRIGAFDDIDIAIMAHAFSRDPGKSVFIPSSSNGFIGKSARFLGKTAHAGFAPDKGINALNACNLAFSAIHAQRETFRDEDCVRVHPIITQGGKGVNNVPHDVRTEMYVRAKTIDAIQDANAKVDRALKAGAMGIGTRVEITNTPGYLPLVQDERLNDLWVQNSNELIGSENVHFIGHNGGSTDMGDITQLLPGIHPFIGGFKGDMHGSDFQIGDEEMAYMLPAKLYAMTVIDLLSDGAKTAKQVLQNFTPIVTKDAYLKLLDSLEYTLLWSENGG</sequence>
<dbReference type="InterPro" id="IPR017144">
    <property type="entry name" value="Xaa-Arg_dipeptidase"/>
</dbReference>
<gene>
    <name evidence="3" type="ORF">GF339_00250</name>
</gene>
<dbReference type="EMBL" id="WJJP01000006">
    <property type="protein sequence ID" value="MBD3322979.1"/>
    <property type="molecule type" value="Genomic_DNA"/>
</dbReference>
<dbReference type="Gene3D" id="3.40.630.10">
    <property type="entry name" value="Zn peptidases"/>
    <property type="match status" value="1"/>
</dbReference>
<dbReference type="AlphaFoldDB" id="A0A9D5Q3T6"/>
<dbReference type="InterPro" id="IPR011650">
    <property type="entry name" value="Peptidase_M20_dimer"/>
</dbReference>
<dbReference type="PIRSF" id="PIRSF037226">
    <property type="entry name" value="Amidohydrolase_ACY1L2_prd"/>
    <property type="match status" value="1"/>
</dbReference>
<dbReference type="GO" id="GO:0046657">
    <property type="term" value="P:folic acid catabolic process"/>
    <property type="evidence" value="ECO:0007669"/>
    <property type="project" value="TreeGrafter"/>
</dbReference>
<dbReference type="Pfam" id="PF01546">
    <property type="entry name" value="Peptidase_M20"/>
    <property type="match status" value="1"/>
</dbReference>
<dbReference type="SUPFAM" id="SSF53187">
    <property type="entry name" value="Zn-dependent exopeptidases"/>
    <property type="match status" value="1"/>
</dbReference>